<dbReference type="PANTHER" id="PTHR40396:SF1">
    <property type="entry name" value="ATPASE AAA-TYPE CORE DOMAIN-CONTAINING PROTEIN"/>
    <property type="match status" value="1"/>
</dbReference>
<dbReference type="GO" id="GO:0016887">
    <property type="term" value="F:ATP hydrolysis activity"/>
    <property type="evidence" value="ECO:0007669"/>
    <property type="project" value="InterPro"/>
</dbReference>
<protein>
    <recommendedName>
        <fullName evidence="1">ATPase AAA-type core domain-containing protein</fullName>
    </recommendedName>
</protein>
<evidence type="ECO:0000313" key="3">
    <source>
        <dbReference type="Proteomes" id="UP000004736"/>
    </source>
</evidence>
<dbReference type="EMBL" id="ACIM02000001">
    <property type="protein sequence ID" value="EEW97522.1"/>
    <property type="molecule type" value="Genomic_DNA"/>
</dbReference>
<comment type="caution">
    <text evidence="2">The sequence shown here is derived from an EMBL/GenBank/DDBJ whole genome shotgun (WGS) entry which is preliminary data.</text>
</comment>
<dbReference type="SUPFAM" id="SSF52540">
    <property type="entry name" value="P-loop containing nucleoside triphosphate hydrolases"/>
    <property type="match status" value="1"/>
</dbReference>
<sequence>MEGFLSIKKKVELYFVPKPHTRITNTRFEDNFIHTPKYKLMKAAVLFGMNASGKSNVLLGMKHLISMINHGLNLGAVDDMRRNLINFDCKTVAFEIGLYDVKSDQDYVYQIAYDCEKIVSEKLVLNGQEIFSFSGGKLSITNLSGIKERDALIRLFSGVSTELYLLKLKDYMGEYITSFQKLAAAVKTNIRDIVPMLDRDNIRVVNEERKGFWENNKKRILSVFHMLDGTITDIGFEKIQADRYEVLIFRGKNKYHLGIESKGIQKICHLMDVLITNMINGEVLAVDELDSSISTGSLIELFNDLINTKENKGQFIITSHNPFLMNQNIFHPQQLYIVNKKSDLSSEIYSFDDFDLRNDKNKLYEDYLKGRFGGAGE</sequence>
<dbReference type="OrthoDB" id="9809324at2"/>
<accession>C9LPN6</accession>
<dbReference type="InterPro" id="IPR003959">
    <property type="entry name" value="ATPase_AAA_core"/>
</dbReference>
<evidence type="ECO:0000259" key="1">
    <source>
        <dbReference type="Pfam" id="PF13304"/>
    </source>
</evidence>
<keyword evidence="3" id="KW-1185">Reference proteome</keyword>
<gene>
    <name evidence="2" type="ORF">GCWU000321_01516</name>
</gene>
<dbReference type="eggNOG" id="COG1106">
    <property type="taxonomic scope" value="Bacteria"/>
</dbReference>
<feature type="domain" description="ATPase AAA-type core" evidence="1">
    <location>
        <begin position="44"/>
        <end position="326"/>
    </location>
</feature>
<evidence type="ECO:0000313" key="2">
    <source>
        <dbReference type="EMBL" id="EEW97522.1"/>
    </source>
</evidence>
<dbReference type="STRING" id="592028.GCWU000321_01516"/>
<dbReference type="Gene3D" id="3.40.50.300">
    <property type="entry name" value="P-loop containing nucleotide triphosphate hydrolases"/>
    <property type="match status" value="1"/>
</dbReference>
<dbReference type="AlphaFoldDB" id="C9LPN6"/>
<reference evidence="2" key="1">
    <citation type="submission" date="2009-09" db="EMBL/GenBank/DDBJ databases">
        <authorList>
            <person name="Weinstock G."/>
            <person name="Sodergren E."/>
            <person name="Clifton S."/>
            <person name="Fulton L."/>
            <person name="Fulton B."/>
            <person name="Courtney L."/>
            <person name="Fronick C."/>
            <person name="Harrison M."/>
            <person name="Strong C."/>
            <person name="Farmer C."/>
            <person name="Delahaunty K."/>
            <person name="Markovic C."/>
            <person name="Hall O."/>
            <person name="Minx P."/>
            <person name="Tomlinson C."/>
            <person name="Mitreva M."/>
            <person name="Nelson J."/>
            <person name="Hou S."/>
            <person name="Wollam A."/>
            <person name="Pepin K.H."/>
            <person name="Johnson M."/>
            <person name="Bhonagiri V."/>
            <person name="Nash W.E."/>
            <person name="Warren W."/>
            <person name="Chinwalla A."/>
            <person name="Mardis E.R."/>
            <person name="Wilson R.K."/>
        </authorList>
    </citation>
    <scope>NUCLEOTIDE SEQUENCE [LARGE SCALE GENOMIC DNA]</scope>
    <source>
        <strain evidence="2">DSM 15470</strain>
    </source>
</reference>
<proteinExistence type="predicted"/>
<dbReference type="GO" id="GO:0005524">
    <property type="term" value="F:ATP binding"/>
    <property type="evidence" value="ECO:0007669"/>
    <property type="project" value="InterPro"/>
</dbReference>
<dbReference type="HOGENOM" id="CLU_061514_0_0_9"/>
<name>C9LPN6_9FIRM</name>
<dbReference type="InterPro" id="IPR027417">
    <property type="entry name" value="P-loop_NTPase"/>
</dbReference>
<dbReference type="Pfam" id="PF13304">
    <property type="entry name" value="AAA_21"/>
    <property type="match status" value="1"/>
</dbReference>
<dbReference type="PANTHER" id="PTHR40396">
    <property type="entry name" value="ATPASE-LIKE PROTEIN"/>
    <property type="match status" value="1"/>
</dbReference>
<dbReference type="Proteomes" id="UP000004736">
    <property type="component" value="Unassembled WGS sequence"/>
</dbReference>
<organism evidence="2 3">
    <name type="scientific">Dialister invisus DSM 15470</name>
    <dbReference type="NCBI Taxonomy" id="592028"/>
    <lineage>
        <taxon>Bacteria</taxon>
        <taxon>Bacillati</taxon>
        <taxon>Bacillota</taxon>
        <taxon>Negativicutes</taxon>
        <taxon>Veillonellales</taxon>
        <taxon>Veillonellaceae</taxon>
        <taxon>Dialister</taxon>
    </lineage>
</organism>